<comment type="caution">
    <text evidence="2">The sequence shown here is derived from an EMBL/GenBank/DDBJ whole genome shotgun (WGS) entry which is preliminary data.</text>
</comment>
<protein>
    <submittedName>
        <fullName evidence="2">Uncharacterized protein</fullName>
    </submittedName>
</protein>
<evidence type="ECO:0000313" key="2">
    <source>
        <dbReference type="EMBL" id="GAA3587986.1"/>
    </source>
</evidence>
<organism evidence="2 3">
    <name type="scientific">Streptomyces osmaniensis</name>
    <dbReference type="NCBI Taxonomy" id="593134"/>
    <lineage>
        <taxon>Bacteria</taxon>
        <taxon>Bacillati</taxon>
        <taxon>Actinomycetota</taxon>
        <taxon>Actinomycetes</taxon>
        <taxon>Kitasatosporales</taxon>
        <taxon>Streptomycetaceae</taxon>
        <taxon>Streptomyces</taxon>
    </lineage>
</organism>
<evidence type="ECO:0000313" key="3">
    <source>
        <dbReference type="Proteomes" id="UP001500707"/>
    </source>
</evidence>
<feature type="compositionally biased region" description="Basic and acidic residues" evidence="1">
    <location>
        <begin position="85"/>
        <end position="99"/>
    </location>
</feature>
<proteinExistence type="predicted"/>
<keyword evidence="3" id="KW-1185">Reference proteome</keyword>
<evidence type="ECO:0000256" key="1">
    <source>
        <dbReference type="SAM" id="MobiDB-lite"/>
    </source>
</evidence>
<name>A0ABP6YPJ4_9ACTN</name>
<gene>
    <name evidence="2" type="ORF">GCM10022295_81930</name>
</gene>
<reference evidence="3" key="1">
    <citation type="journal article" date="2019" name="Int. J. Syst. Evol. Microbiol.">
        <title>The Global Catalogue of Microorganisms (GCM) 10K type strain sequencing project: providing services to taxonomists for standard genome sequencing and annotation.</title>
        <authorList>
            <consortium name="The Broad Institute Genomics Platform"/>
            <consortium name="The Broad Institute Genome Sequencing Center for Infectious Disease"/>
            <person name="Wu L."/>
            <person name="Ma J."/>
        </authorList>
    </citation>
    <scope>NUCLEOTIDE SEQUENCE [LARGE SCALE GENOMIC DNA]</scope>
    <source>
        <strain evidence="3">JCM 17656</strain>
    </source>
</reference>
<accession>A0ABP6YPJ4</accession>
<feature type="region of interest" description="Disordered" evidence="1">
    <location>
        <begin position="85"/>
        <end position="109"/>
    </location>
</feature>
<dbReference type="EMBL" id="BAABCE010000023">
    <property type="protein sequence ID" value="GAA3587986.1"/>
    <property type="molecule type" value="Genomic_DNA"/>
</dbReference>
<feature type="compositionally biased region" description="Basic and acidic residues" evidence="1">
    <location>
        <begin position="132"/>
        <end position="144"/>
    </location>
</feature>
<sequence length="144" mass="16098">MALHPDPTEKQRAAVRHNFDPTLMPHTLPWGQDLHNDTDAMRHLAASSHPLIRFIRRSVARAPRPPTRPTTRLARDKDRAVRLFLTESRDSNGPHRMESDGPAMSHNRELSTTAHPALVRSLQGVFPPTTDGVDHDGVIERSGS</sequence>
<dbReference type="Proteomes" id="UP001500707">
    <property type="component" value="Unassembled WGS sequence"/>
</dbReference>
<feature type="region of interest" description="Disordered" evidence="1">
    <location>
        <begin position="124"/>
        <end position="144"/>
    </location>
</feature>